<feature type="transmembrane region" description="Helical" evidence="1">
    <location>
        <begin position="31"/>
        <end position="53"/>
    </location>
</feature>
<keyword evidence="1" id="KW-0812">Transmembrane</keyword>
<proteinExistence type="predicted"/>
<dbReference type="Proteomes" id="UP001237784">
    <property type="component" value="Unassembled WGS sequence"/>
</dbReference>
<evidence type="ECO:0000256" key="1">
    <source>
        <dbReference type="SAM" id="Phobius"/>
    </source>
</evidence>
<organism evidence="2 3">
    <name type="scientific">Gardnerella vaginalis</name>
    <dbReference type="NCBI Taxonomy" id="2702"/>
    <lineage>
        <taxon>Bacteria</taxon>
        <taxon>Bacillati</taxon>
        <taxon>Actinomycetota</taxon>
        <taxon>Actinomycetes</taxon>
        <taxon>Bifidobacteriales</taxon>
        <taxon>Bifidobacteriaceae</taxon>
        <taxon>Gardnerella</taxon>
    </lineage>
</organism>
<feature type="transmembrane region" description="Helical" evidence="1">
    <location>
        <begin position="194"/>
        <end position="212"/>
    </location>
</feature>
<name>A0AAW6Y4B6_GARVA</name>
<dbReference type="RefSeq" id="WP_285085291.1">
    <property type="nucleotide sequence ID" value="NZ_JASOME010000009.1"/>
</dbReference>
<reference evidence="2" key="1">
    <citation type="submission" date="2023-05" db="EMBL/GenBank/DDBJ databases">
        <title>Cataloging the Phylogenetic Diversity of Human Bladder Bacteria.</title>
        <authorList>
            <person name="Du J."/>
        </authorList>
    </citation>
    <scope>NUCLEOTIDE SEQUENCE</scope>
    <source>
        <strain evidence="2">UMB6789</strain>
    </source>
</reference>
<evidence type="ECO:0008006" key="4">
    <source>
        <dbReference type="Google" id="ProtNLM"/>
    </source>
</evidence>
<evidence type="ECO:0000313" key="2">
    <source>
        <dbReference type="EMBL" id="MDK7064124.1"/>
    </source>
</evidence>
<keyword evidence="1" id="KW-1133">Transmembrane helix</keyword>
<keyword evidence="1" id="KW-0472">Membrane</keyword>
<dbReference type="AlphaFoldDB" id="A0AAW6Y4B6"/>
<accession>A0AAW6Y4B6</accession>
<dbReference type="EMBL" id="JASOME010000009">
    <property type="protein sequence ID" value="MDK7064124.1"/>
    <property type="molecule type" value="Genomic_DNA"/>
</dbReference>
<sequence length="284" mass="33618">MFNKIPVCEDCSNLQIKAYKECMCKKILDLIGAYIGFFYIILVAIPLSAMFIFNTQNKQFSSFLFCFCFFLSGFNIYAIHDYSYFSIVYVNYFVLIFYVVIILFFFIYSHYKIKKVCCKEIYDYLYDDLRDNRMYMYASTMIVFMSITVHDFICYRNSLIPNNSIVVKNLVVNDDFVISNDFAINKSVVDSRQIVAVAILLISCFIGVRMNIYKNKSYSTKIDLDDMTVTDKYLKSDDKDKEDELFIKKSMLKYYKTMETNYQLLLLFFTFLTSVFSLKSFNIF</sequence>
<feature type="transmembrane region" description="Helical" evidence="1">
    <location>
        <begin position="134"/>
        <end position="153"/>
    </location>
</feature>
<comment type="caution">
    <text evidence="2">The sequence shown here is derived from an EMBL/GenBank/DDBJ whole genome shotgun (WGS) entry which is preliminary data.</text>
</comment>
<feature type="transmembrane region" description="Helical" evidence="1">
    <location>
        <begin position="262"/>
        <end position="281"/>
    </location>
</feature>
<gene>
    <name evidence="2" type="ORF">QP372_06335</name>
</gene>
<evidence type="ECO:0000313" key="3">
    <source>
        <dbReference type="Proteomes" id="UP001237784"/>
    </source>
</evidence>
<feature type="transmembrane region" description="Helical" evidence="1">
    <location>
        <begin position="60"/>
        <end position="80"/>
    </location>
</feature>
<protein>
    <recommendedName>
        <fullName evidence="4">Permease</fullName>
    </recommendedName>
</protein>
<feature type="transmembrane region" description="Helical" evidence="1">
    <location>
        <begin position="92"/>
        <end position="113"/>
    </location>
</feature>